<feature type="transmembrane region" description="Helical" evidence="2">
    <location>
        <begin position="93"/>
        <end position="117"/>
    </location>
</feature>
<dbReference type="PANTHER" id="PTHR46663:SF4">
    <property type="entry name" value="DIGUANYLATE CYCLASE DGCT-RELATED"/>
    <property type="match status" value="1"/>
</dbReference>
<feature type="domain" description="GGDEF" evidence="3">
    <location>
        <begin position="283"/>
        <end position="416"/>
    </location>
</feature>
<dbReference type="InterPro" id="IPR052163">
    <property type="entry name" value="DGC-Regulatory_Protein"/>
</dbReference>
<feature type="transmembrane region" description="Helical" evidence="2">
    <location>
        <begin position="484"/>
        <end position="503"/>
    </location>
</feature>
<feature type="transmembrane region" description="Helical" evidence="2">
    <location>
        <begin position="129"/>
        <end position="148"/>
    </location>
</feature>
<feature type="transmembrane region" description="Helical" evidence="2">
    <location>
        <begin position="610"/>
        <end position="631"/>
    </location>
</feature>
<keyword evidence="5" id="KW-1185">Reference proteome</keyword>
<keyword evidence="2" id="KW-1133">Transmembrane helix</keyword>
<feature type="transmembrane region" description="Helical" evidence="2">
    <location>
        <begin position="62"/>
        <end position="81"/>
    </location>
</feature>
<feature type="transmembrane region" description="Helical" evidence="2">
    <location>
        <begin position="577"/>
        <end position="598"/>
    </location>
</feature>
<dbReference type="SUPFAM" id="SSF55073">
    <property type="entry name" value="Nucleotide cyclase"/>
    <property type="match status" value="1"/>
</dbReference>
<gene>
    <name evidence="4" type="ORF">O6P37_24780</name>
</gene>
<feature type="transmembrane region" description="Helical" evidence="2">
    <location>
        <begin position="726"/>
        <end position="748"/>
    </location>
</feature>
<dbReference type="Proteomes" id="UP001142153">
    <property type="component" value="Unassembled WGS sequence"/>
</dbReference>
<dbReference type="PROSITE" id="PS50887">
    <property type="entry name" value="GGDEF"/>
    <property type="match status" value="1"/>
</dbReference>
<evidence type="ECO:0000313" key="4">
    <source>
        <dbReference type="EMBL" id="MCZ8382088.1"/>
    </source>
</evidence>
<evidence type="ECO:0000313" key="5">
    <source>
        <dbReference type="Proteomes" id="UP001142153"/>
    </source>
</evidence>
<dbReference type="Pfam" id="PF00990">
    <property type="entry name" value="GGDEF"/>
    <property type="match status" value="1"/>
</dbReference>
<dbReference type="InterPro" id="IPR043128">
    <property type="entry name" value="Rev_trsase/Diguanyl_cyclase"/>
</dbReference>
<dbReference type="PANTHER" id="PTHR46663">
    <property type="entry name" value="DIGUANYLATE CYCLASE DGCT-RELATED"/>
    <property type="match status" value="1"/>
</dbReference>
<dbReference type="CDD" id="cd01949">
    <property type="entry name" value="GGDEF"/>
    <property type="match status" value="1"/>
</dbReference>
<accession>A0ABT4PZS2</accession>
<feature type="transmembrane region" description="Helical" evidence="2">
    <location>
        <begin position="544"/>
        <end position="565"/>
    </location>
</feature>
<dbReference type="EMBL" id="JAPZPY010000015">
    <property type="protein sequence ID" value="MCZ8382088.1"/>
    <property type="molecule type" value="Genomic_DNA"/>
</dbReference>
<feature type="transmembrane region" description="Helical" evidence="2">
    <location>
        <begin position="638"/>
        <end position="657"/>
    </location>
</feature>
<feature type="transmembrane region" description="Helical" evidence="2">
    <location>
        <begin position="452"/>
        <end position="472"/>
    </location>
</feature>
<protein>
    <submittedName>
        <fullName evidence="4">GGDEF domain-containing protein</fullName>
    </submittedName>
</protein>
<dbReference type="InterPro" id="IPR029787">
    <property type="entry name" value="Nucleotide_cyclase"/>
</dbReference>
<organism evidence="4 5">
    <name type="scientific">Mycobacterium hippophais</name>
    <dbReference type="NCBI Taxonomy" id="3016340"/>
    <lineage>
        <taxon>Bacteria</taxon>
        <taxon>Bacillati</taxon>
        <taxon>Actinomycetota</taxon>
        <taxon>Actinomycetes</taxon>
        <taxon>Mycobacteriales</taxon>
        <taxon>Mycobacteriaceae</taxon>
        <taxon>Mycobacterium</taxon>
    </lineage>
</organism>
<dbReference type="Gene3D" id="3.30.70.270">
    <property type="match status" value="1"/>
</dbReference>
<evidence type="ECO:0000256" key="2">
    <source>
        <dbReference type="SAM" id="Phobius"/>
    </source>
</evidence>
<dbReference type="SMART" id="SM00267">
    <property type="entry name" value="GGDEF"/>
    <property type="match status" value="1"/>
</dbReference>
<feature type="transmembrane region" description="Helical" evidence="2">
    <location>
        <begin position="510"/>
        <end position="532"/>
    </location>
</feature>
<evidence type="ECO:0000259" key="3">
    <source>
        <dbReference type="PROSITE" id="PS50887"/>
    </source>
</evidence>
<feature type="transmembrane region" description="Helical" evidence="2">
    <location>
        <begin position="29"/>
        <end position="50"/>
    </location>
</feature>
<proteinExistence type="predicted"/>
<dbReference type="InterPro" id="IPR000160">
    <property type="entry name" value="GGDEF_dom"/>
</dbReference>
<dbReference type="RefSeq" id="WP_269896571.1">
    <property type="nucleotide sequence ID" value="NZ_JAPZPY010000015.1"/>
</dbReference>
<evidence type="ECO:0000256" key="1">
    <source>
        <dbReference type="SAM" id="MobiDB-lite"/>
    </source>
</evidence>
<dbReference type="NCBIfam" id="TIGR00254">
    <property type="entry name" value="GGDEF"/>
    <property type="match status" value="1"/>
</dbReference>
<keyword evidence="2" id="KW-0472">Membrane</keyword>
<keyword evidence="2" id="KW-0812">Transmembrane</keyword>
<feature type="transmembrane region" description="Helical" evidence="2">
    <location>
        <begin position="700"/>
        <end position="720"/>
    </location>
</feature>
<feature type="region of interest" description="Disordered" evidence="1">
    <location>
        <begin position="413"/>
        <end position="440"/>
    </location>
</feature>
<feature type="transmembrane region" description="Helical" evidence="2">
    <location>
        <begin position="669"/>
        <end position="688"/>
    </location>
</feature>
<reference evidence="4" key="1">
    <citation type="submission" date="2022-12" db="EMBL/GenBank/DDBJ databases">
        <authorList>
            <person name="Deng Y."/>
            <person name="Zhang Y.-Q."/>
        </authorList>
    </citation>
    <scope>NUCLEOTIDE SEQUENCE</scope>
    <source>
        <strain evidence="4">CPCC 205372</strain>
    </source>
</reference>
<comment type="caution">
    <text evidence="4">The sequence shown here is derived from an EMBL/GenBank/DDBJ whole genome shotgun (WGS) entry which is preliminary data.</text>
</comment>
<name>A0ABT4PZS2_9MYCO</name>
<sequence>MTAGLVAWLLGAFMWALHPAWGVGASALSVITCCAFVLFAVGAGISLFYFSPRTSWTSTTRLTLDAAIVAASLFVMCWVIVLERMIHASDSRLTAGLMLVYLIAQVLLVAITALIWVGDCPAQRRNVGLLAAGIALAAISAIPVPYLFEAGRLGVLFDSGRVAALGLLALAALRAIQEPSVAASPLPTASKVRLWLPYLPLPLAVFAWFAQVIASVENALLIMAVILVITVLARQAVVLIENQRLLSDVSRLAFRDPLTGLANRALMLHRLGQAVERHRRDGVSLAVLCLDLDDFKTVNDEMGHPAGDDLLVRVAVSLLACVRAEDTVARLGGDEFAVLIEGSSADSLKLADRILGEFETPIVVDGAAILVRPSIGVTVATPDMVHVDVDALLRRADLAMYAAKRDGGGCVRTFSPGSPESAERPLSSAPDGEPLAAAPNVRPPRVAAPPMVRVALGVLLAGVALFALSTLVRPGPGRITVLDSWWEVGLELLAAGLVALRAWRVSAERRAWLCIAAGMTATAMGSVVYGVWVPEGTLPSIADAVYLAFYPLVYTGLVLLIRAQVRWVPAGLRLDALVVGLTAAALAAALTAGPIAAAMSGSPATVLVGLAYPAGGLLLLALATGTLAVLGWRGGYRWALIVGAFVLWVVADTIYLFQTAKGSYLEGTLLDACWPAAFLLLAVASWAAPAAVRMRTAGGWGPLVSAVWCAVVALGVSAFARDDDLSVTLAALAMVAVAARFGLAFHAVNSRWVRHQGAWTSPRSAAALS</sequence>